<keyword evidence="2" id="KW-0472">Membrane</keyword>
<gene>
    <name evidence="3" type="ORF">DBV05_g8957</name>
</gene>
<feature type="region of interest" description="Disordered" evidence="1">
    <location>
        <begin position="355"/>
        <end position="381"/>
    </location>
</feature>
<sequence length="381" mass="42664">MWSLDLEDRLGFGDGGGDYGRDKIRLGFGDDTDALEVNKTLAIAFAEEDYWMGLLGVGNVNTTLDNGKPIKSFIRDLNDTQRIPSLSYGYTAGVHYQDICNNFAAAFGLTYDDESNYYLINDTMHKRLLKEDPTIKIRVGKAENIDGNDSVLIELPYAAFDHSISHPAYRNTTRYFPIRQARNSTQYTIGRVFLQEAYLTVDFERSIFSLAQARFDDPMLAQDIRTIHSKMWVDQDAPSLLLNSRAIAGIVIGATVGGFLILSIIYFYWWRPRRQAMMHKTAPELQPHWQKAELSTRAENQVKRPELDADNAIYELNGGCGSSELPAPVGAREVHGVVYEMNASHELTDAIWEANENGEVDDTEGRTSEQRGASGVQGPSS</sequence>
<dbReference type="EMBL" id="VCHE01000079">
    <property type="protein sequence ID" value="KAB2572370.1"/>
    <property type="molecule type" value="Genomic_DNA"/>
</dbReference>
<feature type="transmembrane region" description="Helical" evidence="2">
    <location>
        <begin position="246"/>
        <end position="270"/>
    </location>
</feature>
<dbReference type="Proteomes" id="UP000325902">
    <property type="component" value="Unassembled WGS sequence"/>
</dbReference>
<proteinExistence type="predicted"/>
<accession>A0A5N5D512</accession>
<dbReference type="OrthoDB" id="4074350at2759"/>
<protein>
    <recommendedName>
        <fullName evidence="5">Peptidase A1 domain-containing protein</fullName>
    </recommendedName>
</protein>
<dbReference type="AlphaFoldDB" id="A0A5N5D512"/>
<keyword evidence="2" id="KW-1133">Transmembrane helix</keyword>
<keyword evidence="2" id="KW-0812">Transmembrane</keyword>
<keyword evidence="4" id="KW-1185">Reference proteome</keyword>
<evidence type="ECO:0000256" key="1">
    <source>
        <dbReference type="SAM" id="MobiDB-lite"/>
    </source>
</evidence>
<name>A0A5N5D512_9PEZI</name>
<evidence type="ECO:0008006" key="5">
    <source>
        <dbReference type="Google" id="ProtNLM"/>
    </source>
</evidence>
<evidence type="ECO:0000256" key="2">
    <source>
        <dbReference type="SAM" id="Phobius"/>
    </source>
</evidence>
<evidence type="ECO:0000313" key="3">
    <source>
        <dbReference type="EMBL" id="KAB2572370.1"/>
    </source>
</evidence>
<comment type="caution">
    <text evidence="3">The sequence shown here is derived from an EMBL/GenBank/DDBJ whole genome shotgun (WGS) entry which is preliminary data.</text>
</comment>
<evidence type="ECO:0000313" key="4">
    <source>
        <dbReference type="Proteomes" id="UP000325902"/>
    </source>
</evidence>
<organism evidence="3 4">
    <name type="scientific">Lasiodiplodia theobromae</name>
    <dbReference type="NCBI Taxonomy" id="45133"/>
    <lineage>
        <taxon>Eukaryota</taxon>
        <taxon>Fungi</taxon>
        <taxon>Dikarya</taxon>
        <taxon>Ascomycota</taxon>
        <taxon>Pezizomycotina</taxon>
        <taxon>Dothideomycetes</taxon>
        <taxon>Dothideomycetes incertae sedis</taxon>
        <taxon>Botryosphaeriales</taxon>
        <taxon>Botryosphaeriaceae</taxon>
        <taxon>Lasiodiplodia</taxon>
    </lineage>
</organism>
<dbReference type="SUPFAM" id="SSF50630">
    <property type="entry name" value="Acid proteases"/>
    <property type="match status" value="1"/>
</dbReference>
<reference evidence="3 4" key="1">
    <citation type="journal article" date="2019" name="Sci. Rep.">
        <title>A multi-omics analysis of the grapevine pathogen Lasiodiplodia theobromae reveals that temperature affects the expression of virulence- and pathogenicity-related genes.</title>
        <authorList>
            <person name="Felix C."/>
            <person name="Meneses R."/>
            <person name="Goncalves M.F.M."/>
            <person name="Tilleman L."/>
            <person name="Duarte A.S."/>
            <person name="Jorrin-Novo J.V."/>
            <person name="Van de Peer Y."/>
            <person name="Deforce D."/>
            <person name="Van Nieuwerburgh F."/>
            <person name="Esteves A.C."/>
            <person name="Alves A."/>
        </authorList>
    </citation>
    <scope>NUCLEOTIDE SEQUENCE [LARGE SCALE GENOMIC DNA]</scope>
    <source>
        <strain evidence="3 4">LA-SOL3</strain>
    </source>
</reference>
<dbReference type="Gene3D" id="2.40.70.10">
    <property type="entry name" value="Acid Proteases"/>
    <property type="match status" value="1"/>
</dbReference>
<dbReference type="InterPro" id="IPR021109">
    <property type="entry name" value="Peptidase_aspartic_dom_sf"/>
</dbReference>